<feature type="region of interest" description="Disordered" evidence="14">
    <location>
        <begin position="184"/>
        <end position="209"/>
    </location>
</feature>
<evidence type="ECO:0000256" key="14">
    <source>
        <dbReference type="SAM" id="MobiDB-lite"/>
    </source>
</evidence>
<organism evidence="17 18">
    <name type="scientific">Blomia tropicalis</name>
    <name type="common">Mite</name>
    <dbReference type="NCBI Taxonomy" id="40697"/>
    <lineage>
        <taxon>Eukaryota</taxon>
        <taxon>Metazoa</taxon>
        <taxon>Ecdysozoa</taxon>
        <taxon>Arthropoda</taxon>
        <taxon>Chelicerata</taxon>
        <taxon>Arachnida</taxon>
        <taxon>Acari</taxon>
        <taxon>Acariformes</taxon>
        <taxon>Sarcoptiformes</taxon>
        <taxon>Astigmata</taxon>
        <taxon>Glycyphagoidea</taxon>
        <taxon>Echimyopodidae</taxon>
        <taxon>Blomia</taxon>
    </lineage>
</organism>
<reference evidence="17" key="1">
    <citation type="submission" date="2022-12" db="EMBL/GenBank/DDBJ databases">
        <title>Genome assemblies of Blomia tropicalis.</title>
        <authorList>
            <person name="Cui Y."/>
        </authorList>
    </citation>
    <scope>NUCLEOTIDE SEQUENCE</scope>
    <source>
        <tissue evidence="17">Adult mites</tissue>
    </source>
</reference>
<evidence type="ECO:0000256" key="7">
    <source>
        <dbReference type="ARBA" id="ARBA00022729"/>
    </source>
</evidence>
<keyword evidence="5" id="KW-0109">Calcium transport</keyword>
<dbReference type="Pfam" id="PF06682">
    <property type="entry name" value="SARAF"/>
    <property type="match status" value="1"/>
</dbReference>
<evidence type="ECO:0000256" key="5">
    <source>
        <dbReference type="ARBA" id="ARBA00022568"/>
    </source>
</evidence>
<feature type="region of interest" description="Disordered" evidence="14">
    <location>
        <begin position="261"/>
        <end position="309"/>
    </location>
</feature>
<evidence type="ECO:0000256" key="15">
    <source>
        <dbReference type="SAM" id="Phobius"/>
    </source>
</evidence>
<evidence type="ECO:0000256" key="6">
    <source>
        <dbReference type="ARBA" id="ARBA00022692"/>
    </source>
</evidence>
<keyword evidence="6 15" id="KW-0812">Transmembrane</keyword>
<evidence type="ECO:0000313" key="17">
    <source>
        <dbReference type="EMBL" id="KAJ6216766.1"/>
    </source>
</evidence>
<comment type="similarity">
    <text evidence="2">Belongs to the SARAF family.</text>
</comment>
<evidence type="ECO:0000256" key="11">
    <source>
        <dbReference type="ARBA" id="ARBA00023065"/>
    </source>
</evidence>
<comment type="caution">
    <text evidence="17">The sequence shown here is derived from an EMBL/GenBank/DDBJ whole genome shotgun (WGS) entry which is preliminary data.</text>
</comment>
<dbReference type="GO" id="GO:0005789">
    <property type="term" value="C:endoplasmic reticulum membrane"/>
    <property type="evidence" value="ECO:0007669"/>
    <property type="project" value="UniProtKB-SubCell"/>
</dbReference>
<dbReference type="PANTHER" id="PTHR15929">
    <property type="entry name" value="STORE-OPERATED CALCIUM ENTRY-ASSOCIATED REGULATORY FACTOR"/>
    <property type="match status" value="1"/>
</dbReference>
<evidence type="ECO:0000313" key="18">
    <source>
        <dbReference type="Proteomes" id="UP001142055"/>
    </source>
</evidence>
<keyword evidence="10 15" id="KW-1133">Transmembrane helix</keyword>
<dbReference type="GO" id="GO:0006816">
    <property type="term" value="P:calcium ion transport"/>
    <property type="evidence" value="ECO:0007669"/>
    <property type="project" value="UniProtKB-KW"/>
</dbReference>
<name>A0A9Q0M0K0_BLOTA</name>
<evidence type="ECO:0000256" key="1">
    <source>
        <dbReference type="ARBA" id="ARBA00004115"/>
    </source>
</evidence>
<evidence type="ECO:0000256" key="4">
    <source>
        <dbReference type="ARBA" id="ARBA00022448"/>
    </source>
</evidence>
<proteinExistence type="inferred from homology"/>
<evidence type="ECO:0000256" key="12">
    <source>
        <dbReference type="ARBA" id="ARBA00023136"/>
    </source>
</evidence>
<dbReference type="OMA" id="WILKGSC"/>
<gene>
    <name evidence="17" type="ORF">RDWZM_007923</name>
</gene>
<accession>A0A9Q0M0K0</accession>
<feature type="transmembrane region" description="Helical" evidence="15">
    <location>
        <begin position="158"/>
        <end position="178"/>
    </location>
</feature>
<keyword evidence="11" id="KW-0406">Ion transport</keyword>
<dbReference type="AlphaFoldDB" id="A0A9Q0M0K0"/>
<dbReference type="GO" id="GO:2001256">
    <property type="term" value="P:regulation of store-operated calcium entry"/>
    <property type="evidence" value="ECO:0007669"/>
    <property type="project" value="InterPro"/>
</dbReference>
<evidence type="ECO:0000256" key="2">
    <source>
        <dbReference type="ARBA" id="ARBA00006833"/>
    </source>
</evidence>
<keyword evidence="4" id="KW-0813">Transport</keyword>
<keyword evidence="8" id="KW-0256">Endoplasmic reticulum</keyword>
<comment type="subcellular location">
    <subcellularLocation>
        <location evidence="1">Endoplasmic reticulum membrane</location>
        <topology evidence="1">Single-pass type I membrane protein</topology>
    </subcellularLocation>
</comment>
<feature type="signal peptide" evidence="16">
    <location>
        <begin position="1"/>
        <end position="23"/>
    </location>
</feature>
<feature type="chain" id="PRO_5040487363" description="Store-operated calcium entry-associated regulatory factor" evidence="16">
    <location>
        <begin position="24"/>
        <end position="309"/>
    </location>
</feature>
<evidence type="ECO:0000256" key="9">
    <source>
        <dbReference type="ARBA" id="ARBA00022837"/>
    </source>
</evidence>
<keyword evidence="9" id="KW-0106">Calcium</keyword>
<evidence type="ECO:0000256" key="13">
    <source>
        <dbReference type="ARBA" id="ARBA00031116"/>
    </source>
</evidence>
<sequence length="309" mass="33697">MYHLLKFISIFMLLIVTLSITDAKQRSDRVRLEKVQTLTLNADQWTTGRRSSPLKQLKCIGGYCSRARVTNAQCYNRGFDGRDVQWECKAEMPTNYKFGKIEVICEGYDHPDDEYVLVGSCGLEYTIEETGSGGAGGYSFGSSQYYQAAKQHINKSDYSIWPIVMLVAMIALIYFTCLRDTHQSTSRSSGSSYPSDDYPDASAPPPPGFRSSFYDSNSYGSSCGGGQSSSSTRSSSSGPGFYSGMAAGGLLGYLFGSSGSNTYSRPRPSTSWFGNSDRGYYSGPSTSSGYTSGESETRTTSGFGGTRRR</sequence>
<evidence type="ECO:0000256" key="3">
    <source>
        <dbReference type="ARBA" id="ARBA00016584"/>
    </source>
</evidence>
<evidence type="ECO:0000256" key="16">
    <source>
        <dbReference type="SAM" id="SignalP"/>
    </source>
</evidence>
<protein>
    <recommendedName>
        <fullName evidence="3">Store-operated calcium entry-associated regulatory factor</fullName>
    </recommendedName>
    <alternativeName>
        <fullName evidence="13">Transmembrane protein 66</fullName>
    </alternativeName>
</protein>
<dbReference type="PANTHER" id="PTHR15929:SF0">
    <property type="entry name" value="STORE-OPERATED CALCIUM ENTRY-ASSOCIATED REGULATORY FACTOR"/>
    <property type="match status" value="1"/>
</dbReference>
<keyword evidence="7 16" id="KW-0732">Signal</keyword>
<evidence type="ECO:0000256" key="10">
    <source>
        <dbReference type="ARBA" id="ARBA00022989"/>
    </source>
</evidence>
<feature type="compositionally biased region" description="Polar residues" evidence="14">
    <location>
        <begin position="261"/>
        <end position="274"/>
    </location>
</feature>
<keyword evidence="12 15" id="KW-0472">Membrane</keyword>
<dbReference type="Proteomes" id="UP001142055">
    <property type="component" value="Chromosome 3"/>
</dbReference>
<dbReference type="EMBL" id="JAPWDV010000003">
    <property type="protein sequence ID" value="KAJ6216766.1"/>
    <property type="molecule type" value="Genomic_DNA"/>
</dbReference>
<feature type="compositionally biased region" description="Low complexity" evidence="14">
    <location>
        <begin position="278"/>
        <end position="301"/>
    </location>
</feature>
<evidence type="ECO:0000256" key="8">
    <source>
        <dbReference type="ARBA" id="ARBA00022824"/>
    </source>
</evidence>
<dbReference type="InterPro" id="IPR009567">
    <property type="entry name" value="SARAF"/>
</dbReference>
<keyword evidence="18" id="KW-1185">Reference proteome</keyword>